<dbReference type="PRINTS" id="PR00862">
    <property type="entry name" value="PROLIGOPTASE"/>
</dbReference>
<evidence type="ECO:0000256" key="2">
    <source>
        <dbReference type="ARBA" id="ARBA00022801"/>
    </source>
</evidence>
<evidence type="ECO:0000259" key="6">
    <source>
        <dbReference type="Pfam" id="PF02897"/>
    </source>
</evidence>
<evidence type="ECO:0000259" key="5">
    <source>
        <dbReference type="Pfam" id="PF00326"/>
    </source>
</evidence>
<evidence type="ECO:0000256" key="1">
    <source>
        <dbReference type="ARBA" id="ARBA00022670"/>
    </source>
</evidence>
<keyword evidence="1" id="KW-0645">Protease</keyword>
<dbReference type="Gene3D" id="2.130.10.120">
    <property type="entry name" value="Prolyl oligopeptidase, N-terminal domain"/>
    <property type="match status" value="1"/>
</dbReference>
<evidence type="ECO:0000256" key="3">
    <source>
        <dbReference type="ARBA" id="ARBA00022825"/>
    </source>
</evidence>
<dbReference type="PANTHER" id="PTHR42881">
    <property type="entry name" value="PROLYL ENDOPEPTIDASE"/>
    <property type="match status" value="1"/>
</dbReference>
<dbReference type="RefSeq" id="WP_285233875.1">
    <property type="nucleotide sequence ID" value="NZ_CP116346.1"/>
</dbReference>
<accession>A0AA95NEM0</accession>
<gene>
    <name evidence="7" type="ORF">PFX98_03930</name>
</gene>
<dbReference type="GO" id="GO:0006508">
    <property type="term" value="P:proteolysis"/>
    <property type="evidence" value="ECO:0007669"/>
    <property type="project" value="UniProtKB-KW"/>
</dbReference>
<dbReference type="GO" id="GO:0005829">
    <property type="term" value="C:cytosol"/>
    <property type="evidence" value="ECO:0007669"/>
    <property type="project" value="TreeGrafter"/>
</dbReference>
<organism evidence="7 8">
    <name type="scientific">Paucibacter sediminis</name>
    <dbReference type="NCBI Taxonomy" id="3019553"/>
    <lineage>
        <taxon>Bacteria</taxon>
        <taxon>Pseudomonadati</taxon>
        <taxon>Pseudomonadota</taxon>
        <taxon>Betaproteobacteria</taxon>
        <taxon>Burkholderiales</taxon>
        <taxon>Sphaerotilaceae</taxon>
        <taxon>Roseateles</taxon>
    </lineage>
</organism>
<dbReference type="GO" id="GO:0070012">
    <property type="term" value="F:oligopeptidase activity"/>
    <property type="evidence" value="ECO:0007669"/>
    <property type="project" value="TreeGrafter"/>
</dbReference>
<feature type="chain" id="PRO_5041704178" evidence="4">
    <location>
        <begin position="23"/>
        <end position="697"/>
    </location>
</feature>
<keyword evidence="4" id="KW-0732">Signal</keyword>
<dbReference type="KEGG" id="pais:PFX98_03930"/>
<evidence type="ECO:0000313" key="7">
    <source>
        <dbReference type="EMBL" id="WIT12774.1"/>
    </source>
</evidence>
<keyword evidence="3" id="KW-0720">Serine protease</keyword>
<feature type="domain" description="Peptidase S9A N-terminal" evidence="6">
    <location>
        <begin position="24"/>
        <end position="238"/>
    </location>
</feature>
<dbReference type="Pfam" id="PF02897">
    <property type="entry name" value="Peptidase_S9_N"/>
    <property type="match status" value="1"/>
</dbReference>
<protein>
    <submittedName>
        <fullName evidence="7">Prolyl oligopeptidase family serine peptidase</fullName>
    </submittedName>
</protein>
<dbReference type="GO" id="GO:0004252">
    <property type="term" value="F:serine-type endopeptidase activity"/>
    <property type="evidence" value="ECO:0007669"/>
    <property type="project" value="InterPro"/>
</dbReference>
<feature type="signal peptide" evidence="4">
    <location>
        <begin position="1"/>
        <end position="22"/>
    </location>
</feature>
<dbReference type="InterPro" id="IPR029058">
    <property type="entry name" value="AB_hydrolase_fold"/>
</dbReference>
<evidence type="ECO:0000313" key="8">
    <source>
        <dbReference type="Proteomes" id="UP001177769"/>
    </source>
</evidence>
<dbReference type="EMBL" id="CP116346">
    <property type="protein sequence ID" value="WIT12774.1"/>
    <property type="molecule type" value="Genomic_DNA"/>
</dbReference>
<dbReference type="InterPro" id="IPR023302">
    <property type="entry name" value="Pept_S9A_N"/>
</dbReference>
<dbReference type="Gene3D" id="3.40.50.1820">
    <property type="entry name" value="alpha/beta hydrolase"/>
    <property type="match status" value="1"/>
</dbReference>
<dbReference type="SUPFAM" id="SSF53474">
    <property type="entry name" value="alpha/beta-Hydrolases"/>
    <property type="match status" value="1"/>
</dbReference>
<keyword evidence="8" id="KW-1185">Reference proteome</keyword>
<proteinExistence type="predicted"/>
<name>A0AA95NEM0_9BURK</name>
<dbReference type="SUPFAM" id="SSF50993">
    <property type="entry name" value="Peptidase/esterase 'gauge' domain"/>
    <property type="match status" value="1"/>
</dbReference>
<evidence type="ECO:0000256" key="4">
    <source>
        <dbReference type="SAM" id="SignalP"/>
    </source>
</evidence>
<dbReference type="InterPro" id="IPR001375">
    <property type="entry name" value="Peptidase_S9_cat"/>
</dbReference>
<dbReference type="InterPro" id="IPR002470">
    <property type="entry name" value="Peptidase_S9A"/>
</dbReference>
<reference evidence="7" key="1">
    <citation type="submission" date="2023-01" db="EMBL/GenBank/DDBJ databases">
        <title>Whole genome sequence of Paucibacter sp. S2-9 isolated from pond sediment.</title>
        <authorList>
            <person name="Jung J.Y."/>
        </authorList>
    </citation>
    <scope>NUCLEOTIDE SEQUENCE</scope>
    <source>
        <strain evidence="7">S2-9</strain>
    </source>
</reference>
<dbReference type="Proteomes" id="UP001177769">
    <property type="component" value="Chromosome"/>
</dbReference>
<dbReference type="AlphaFoldDB" id="A0AA95NEM0"/>
<keyword evidence="2" id="KW-0378">Hydrolase</keyword>
<sequence>MRARWRCLALLLLLGLGGAAAAEEDPYLWLEEVQGERALAWVREQQQAAEQALQARPGQAALAEGLREVLASPQRLAPAQQLGEQLYNFWRDAAHPRGLWRRTTLASYRSAAPQWQTVLDLDRLAQEEGERWVWGGASCLPPQARRCLLSLSRGGGDAHVLREFDTVSGRFVDVAAGGFALPEAKGGASWVDADTLSVYTDFGPGSMTASGYPRQVRLWKRGTPLAQAPVLFEAGTDDVGMWTWADDAPGRATHLIERRTSFFAGEQYLLRAGRLVKLPKPDDASATPFGDQLLIELRSDWEVGGRRHAAGSLLAIALERFLAGGRQFQTLFAPTPGSALQSHTVLRSAVLLLRMDDVKQRLSEWRYTQGRWRARALPTGELGSLSVTALAGQRSDRYLLTRSDFLTPATLELAEAGRDARQTLQQLPAFFDASSHAVEQLHARSRDGTAVPYFIVKPRGVPPPAGGWPSLLYGYGGFEISMKPGYSGVLGRGWLSQGGVYVLANLRGGGEFGPRWHQAALREHRQRSFDDFIAVAEDLIARGITSPKRLGIMGGSLGGLLTSVALVQRPELFGAVVSQVPLTDMRRYHRLLAGASWIEEYGNPDLPEQWAYISKYSPYHNSQAGVVYPRVLYTSSTRDDRVHPAHARKMVARLQAQGHEVLYWENTEGGHAGAATIEQQVKLWALSYGFLAEQLMR</sequence>
<dbReference type="Pfam" id="PF00326">
    <property type="entry name" value="Peptidase_S9"/>
    <property type="match status" value="1"/>
</dbReference>
<feature type="domain" description="Peptidase S9 prolyl oligopeptidase catalytic" evidence="5">
    <location>
        <begin position="494"/>
        <end position="695"/>
    </location>
</feature>
<dbReference type="PANTHER" id="PTHR42881:SF13">
    <property type="entry name" value="PROLYL ENDOPEPTIDASE"/>
    <property type="match status" value="1"/>
</dbReference>
<dbReference type="InterPro" id="IPR051167">
    <property type="entry name" value="Prolyl_oligopep/macrocyclase"/>
</dbReference>